<name>A0ABN3AAN5_9ACTN</name>
<proteinExistence type="predicted"/>
<feature type="region of interest" description="Disordered" evidence="1">
    <location>
        <begin position="1"/>
        <end position="42"/>
    </location>
</feature>
<comment type="caution">
    <text evidence="2">The sequence shown here is derived from an EMBL/GenBank/DDBJ whole genome shotgun (WGS) entry which is preliminary data.</text>
</comment>
<evidence type="ECO:0000313" key="3">
    <source>
        <dbReference type="Proteomes" id="UP001422759"/>
    </source>
</evidence>
<reference evidence="2 3" key="1">
    <citation type="journal article" date="2019" name="Int. J. Syst. Evol. Microbiol.">
        <title>The Global Catalogue of Microorganisms (GCM) 10K type strain sequencing project: providing services to taxonomists for standard genome sequencing and annotation.</title>
        <authorList>
            <consortium name="The Broad Institute Genomics Platform"/>
            <consortium name="The Broad Institute Genome Sequencing Center for Infectious Disease"/>
            <person name="Wu L."/>
            <person name="Ma J."/>
        </authorList>
    </citation>
    <scope>NUCLEOTIDE SEQUENCE [LARGE SCALE GENOMIC DNA]</scope>
    <source>
        <strain evidence="2 3">JCM 14560</strain>
    </source>
</reference>
<dbReference type="EMBL" id="BAAANT010000063">
    <property type="protein sequence ID" value="GAA2157886.1"/>
    <property type="molecule type" value="Genomic_DNA"/>
</dbReference>
<keyword evidence="3" id="KW-1185">Reference proteome</keyword>
<dbReference type="Proteomes" id="UP001422759">
    <property type="component" value="Unassembled WGS sequence"/>
</dbReference>
<accession>A0ABN3AAN5</accession>
<protein>
    <submittedName>
        <fullName evidence="2">Uncharacterized protein</fullName>
    </submittedName>
</protein>
<organism evidence="2 3">
    <name type="scientific">Kitasatospora kazusensis</name>
    <dbReference type="NCBI Taxonomy" id="407974"/>
    <lineage>
        <taxon>Bacteria</taxon>
        <taxon>Bacillati</taxon>
        <taxon>Actinomycetota</taxon>
        <taxon>Actinomycetes</taxon>
        <taxon>Kitasatosporales</taxon>
        <taxon>Streptomycetaceae</taxon>
        <taxon>Kitasatospora</taxon>
    </lineage>
</organism>
<gene>
    <name evidence="2" type="ORF">GCM10009760_60410</name>
</gene>
<evidence type="ECO:0000313" key="2">
    <source>
        <dbReference type="EMBL" id="GAA2157886.1"/>
    </source>
</evidence>
<sequence>MAGSLTGAGSPLAMPGLVGEELGAGPTDAPPPTDGEEPAPVEGLAEGLVEAPADGLAEAGAVLIEALAPVEPPPEPHALTAPAASSSPATAAIRRLRVVLAPGACPATAVFWFMV</sequence>
<evidence type="ECO:0000256" key="1">
    <source>
        <dbReference type="SAM" id="MobiDB-lite"/>
    </source>
</evidence>